<keyword evidence="1" id="KW-0732">Signal</keyword>
<feature type="signal peptide" evidence="1">
    <location>
        <begin position="1"/>
        <end position="19"/>
    </location>
</feature>
<gene>
    <name evidence="2" type="ORF">BGCPKDLD_2203</name>
</gene>
<evidence type="ECO:0000256" key="1">
    <source>
        <dbReference type="SAM" id="SignalP"/>
    </source>
</evidence>
<comment type="caution">
    <text evidence="2">The sequence shown here is derived from an EMBL/GenBank/DDBJ whole genome shotgun (WGS) entry which is preliminary data.</text>
</comment>
<name>A0ABQ4UTF8_9HYPH</name>
<keyword evidence="3" id="KW-1185">Reference proteome</keyword>
<reference evidence="2" key="1">
    <citation type="journal article" date="2021" name="Front. Microbiol.">
        <title>Comprehensive Comparative Genomics and Phenotyping of Methylobacterium Species.</title>
        <authorList>
            <person name="Alessa O."/>
            <person name="Ogura Y."/>
            <person name="Fujitani Y."/>
            <person name="Takami H."/>
            <person name="Hayashi T."/>
            <person name="Sahin N."/>
            <person name="Tani A."/>
        </authorList>
    </citation>
    <scope>NUCLEOTIDE SEQUENCE</scope>
    <source>
        <strain evidence="2">DSM 14458</strain>
    </source>
</reference>
<feature type="chain" id="PRO_5045084491" evidence="1">
    <location>
        <begin position="20"/>
        <end position="151"/>
    </location>
</feature>
<evidence type="ECO:0000313" key="3">
    <source>
        <dbReference type="Proteomes" id="UP001055093"/>
    </source>
</evidence>
<protein>
    <submittedName>
        <fullName evidence="2">Uncharacterized protein</fullName>
    </submittedName>
</protein>
<reference evidence="2" key="2">
    <citation type="submission" date="2021-08" db="EMBL/GenBank/DDBJ databases">
        <authorList>
            <person name="Tani A."/>
            <person name="Ola A."/>
            <person name="Ogura Y."/>
            <person name="Katsura K."/>
            <person name="Hayashi T."/>
        </authorList>
    </citation>
    <scope>NUCLEOTIDE SEQUENCE</scope>
    <source>
        <strain evidence="2">DSM 14458</strain>
    </source>
</reference>
<sequence length="151" mass="16342">MKATICIVAACLAASLAAAQDTGQNLASEGDWVLKKTDRPSGGGTACILAPKSLSRIQIVGDRLEVTGLPRNSLFNYQYRIDDEPVSNIMFPTAQMQEAGAISLHGDVLERILNGRRFSIRLLDKWHEAVTEDISLAGLRSLRGKSATICE</sequence>
<dbReference type="RefSeq" id="WP_378779965.1">
    <property type="nucleotide sequence ID" value="NZ_JBHTNE010000013.1"/>
</dbReference>
<organism evidence="2 3">
    <name type="scientific">Methylorubrum suomiense</name>
    <dbReference type="NCBI Taxonomy" id="144191"/>
    <lineage>
        <taxon>Bacteria</taxon>
        <taxon>Pseudomonadati</taxon>
        <taxon>Pseudomonadota</taxon>
        <taxon>Alphaproteobacteria</taxon>
        <taxon>Hyphomicrobiales</taxon>
        <taxon>Methylobacteriaceae</taxon>
        <taxon>Methylorubrum</taxon>
    </lineage>
</organism>
<dbReference type="EMBL" id="BPRE01000006">
    <property type="protein sequence ID" value="GJE75618.1"/>
    <property type="molecule type" value="Genomic_DNA"/>
</dbReference>
<proteinExistence type="predicted"/>
<dbReference type="Proteomes" id="UP001055093">
    <property type="component" value="Unassembled WGS sequence"/>
</dbReference>
<accession>A0ABQ4UTF8</accession>
<evidence type="ECO:0000313" key="2">
    <source>
        <dbReference type="EMBL" id="GJE75618.1"/>
    </source>
</evidence>